<keyword evidence="3" id="KW-1185">Reference proteome</keyword>
<dbReference type="Pfam" id="PF06119">
    <property type="entry name" value="NIDO"/>
    <property type="match status" value="1"/>
</dbReference>
<protein>
    <recommendedName>
        <fullName evidence="1">NIDO domain-containing protein</fullName>
    </recommendedName>
</protein>
<dbReference type="InterPro" id="IPR052749">
    <property type="entry name" value="Alpha-tectorin"/>
</dbReference>
<dbReference type="Proteomes" id="UP000694580">
    <property type="component" value="Chromosome 16"/>
</dbReference>
<dbReference type="GeneTree" id="ENSGT00940000164679"/>
<feature type="domain" description="NIDO" evidence="1">
    <location>
        <begin position="77"/>
        <end position="152"/>
    </location>
</feature>
<dbReference type="PANTHER" id="PTHR46160:SF9">
    <property type="entry name" value="PROTEIN PRY2-RELATED"/>
    <property type="match status" value="1"/>
</dbReference>
<dbReference type="AlphaFoldDB" id="A0AAY4D7M0"/>
<reference evidence="2 3" key="1">
    <citation type="submission" date="2020-06" db="EMBL/GenBank/DDBJ databases">
        <authorList>
            <consortium name="Wellcome Sanger Institute Data Sharing"/>
        </authorList>
    </citation>
    <scope>NUCLEOTIDE SEQUENCE [LARGE SCALE GENOMIC DNA]</scope>
</reference>
<reference evidence="2" key="3">
    <citation type="submission" date="2025-09" db="UniProtKB">
        <authorList>
            <consortium name="Ensembl"/>
        </authorList>
    </citation>
    <scope>IDENTIFICATION</scope>
</reference>
<reference evidence="2" key="2">
    <citation type="submission" date="2025-08" db="UniProtKB">
        <authorList>
            <consortium name="Ensembl"/>
        </authorList>
    </citation>
    <scope>IDENTIFICATION</scope>
</reference>
<evidence type="ECO:0000259" key="1">
    <source>
        <dbReference type="PROSITE" id="PS51220"/>
    </source>
</evidence>
<dbReference type="Ensembl" id="ENSDCDT00010050149.1">
    <property type="protein sequence ID" value="ENSDCDP00010040286.1"/>
    <property type="gene ID" value="ENSDCDG00010025757.1"/>
</dbReference>
<proteinExistence type="predicted"/>
<dbReference type="PROSITE" id="PS51220">
    <property type="entry name" value="NIDO"/>
    <property type="match status" value="1"/>
</dbReference>
<organism evidence="2 3">
    <name type="scientific">Denticeps clupeoides</name>
    <name type="common">denticle herring</name>
    <dbReference type="NCBI Taxonomy" id="299321"/>
    <lineage>
        <taxon>Eukaryota</taxon>
        <taxon>Metazoa</taxon>
        <taxon>Chordata</taxon>
        <taxon>Craniata</taxon>
        <taxon>Vertebrata</taxon>
        <taxon>Euteleostomi</taxon>
        <taxon>Actinopterygii</taxon>
        <taxon>Neopterygii</taxon>
        <taxon>Teleostei</taxon>
        <taxon>Clupei</taxon>
        <taxon>Clupeiformes</taxon>
        <taxon>Denticipitoidei</taxon>
        <taxon>Denticipitidae</taxon>
        <taxon>Denticeps</taxon>
    </lineage>
</organism>
<dbReference type="InterPro" id="IPR003886">
    <property type="entry name" value="NIDO_dom"/>
</dbReference>
<dbReference type="PANTHER" id="PTHR46160">
    <property type="entry name" value="ALPHA-TECTORIN-RELATED"/>
    <property type="match status" value="1"/>
</dbReference>
<sequence length="152" mass="17317">MQPPGVFYPFGPGDCWCSHTDDGSCPLIPLSESFHFFGLTYRQIFVNNNGHLTFNTASGAFRPDWFPSSPVRDIIAPFWTDIDTRQNGNVYYQQYTSGDVLQAATLNINQYFPNVTFNASWVLVATWDRVAYYPTTPTVSYVSNIKYNFLII</sequence>
<accession>A0AAY4D7M0</accession>
<name>A0AAY4D7M0_9TELE</name>
<evidence type="ECO:0000313" key="2">
    <source>
        <dbReference type="Ensembl" id="ENSDCDP00010040286.1"/>
    </source>
</evidence>
<evidence type="ECO:0000313" key="3">
    <source>
        <dbReference type="Proteomes" id="UP000694580"/>
    </source>
</evidence>
<dbReference type="GO" id="GO:0007160">
    <property type="term" value="P:cell-matrix adhesion"/>
    <property type="evidence" value="ECO:0007669"/>
    <property type="project" value="InterPro"/>
</dbReference>